<reference evidence="3 4" key="1">
    <citation type="journal article" date="2014" name="Am. J. Bot.">
        <title>Genome assembly and annotation for red clover (Trifolium pratense; Fabaceae).</title>
        <authorList>
            <person name="Istvanek J."/>
            <person name="Jaros M."/>
            <person name="Krenek A."/>
            <person name="Repkova J."/>
        </authorList>
    </citation>
    <scope>NUCLEOTIDE SEQUENCE [LARGE SCALE GENOMIC DNA]</scope>
    <source>
        <strain evidence="4">cv. Tatra</strain>
        <tissue evidence="3">Young leaves</tissue>
    </source>
</reference>
<dbReference type="PROSITE" id="PS50177">
    <property type="entry name" value="NTF2_DOMAIN"/>
    <property type="match status" value="1"/>
</dbReference>
<dbReference type="InterPro" id="IPR002075">
    <property type="entry name" value="NTF2_dom"/>
</dbReference>
<organism evidence="3 4">
    <name type="scientific">Trifolium pratense</name>
    <name type="common">Red clover</name>
    <dbReference type="NCBI Taxonomy" id="57577"/>
    <lineage>
        <taxon>Eukaryota</taxon>
        <taxon>Viridiplantae</taxon>
        <taxon>Streptophyta</taxon>
        <taxon>Embryophyta</taxon>
        <taxon>Tracheophyta</taxon>
        <taxon>Spermatophyta</taxon>
        <taxon>Magnoliopsida</taxon>
        <taxon>eudicotyledons</taxon>
        <taxon>Gunneridae</taxon>
        <taxon>Pentapetalae</taxon>
        <taxon>rosids</taxon>
        <taxon>fabids</taxon>
        <taxon>Fabales</taxon>
        <taxon>Fabaceae</taxon>
        <taxon>Papilionoideae</taxon>
        <taxon>50 kb inversion clade</taxon>
        <taxon>NPAAA clade</taxon>
        <taxon>Hologalegina</taxon>
        <taxon>IRL clade</taxon>
        <taxon>Trifolieae</taxon>
        <taxon>Trifolium</taxon>
    </lineage>
</organism>
<dbReference type="Pfam" id="PF02136">
    <property type="entry name" value="NTF2"/>
    <property type="match status" value="1"/>
</dbReference>
<dbReference type="STRING" id="57577.A0A2K3KB14"/>
<proteinExistence type="predicted"/>
<evidence type="ECO:0000256" key="1">
    <source>
        <dbReference type="ARBA" id="ARBA00022884"/>
    </source>
</evidence>
<dbReference type="InterPro" id="IPR032710">
    <property type="entry name" value="NTF2-like_dom_sf"/>
</dbReference>
<dbReference type="InterPro" id="IPR039539">
    <property type="entry name" value="Ras_GTPase_bind_prot"/>
</dbReference>
<feature type="domain" description="NTF2" evidence="2">
    <location>
        <begin position="71"/>
        <end position="100"/>
    </location>
</feature>
<gene>
    <name evidence="3" type="ORF">L195_g053518</name>
</gene>
<dbReference type="SUPFAM" id="SSF54427">
    <property type="entry name" value="NTF2-like"/>
    <property type="match status" value="1"/>
</dbReference>
<comment type="caution">
    <text evidence="3">The sequence shown here is derived from an EMBL/GenBank/DDBJ whole genome shotgun (WGS) entry which is preliminary data.</text>
</comment>
<sequence>MSEVVPGRTAWRFTVRVARIWEVSTYLKNNQVNSVEMVLVDSKKTIALFVPAEVGRGAGLYHVLLYRCLQVGSYFVGQYYQVLRQQPDLVHQFYSDSSSMIRVDGDYSETASDVLVIYIILA</sequence>
<dbReference type="PANTHER" id="PTHR10693:SF29">
    <property type="entry name" value="GB|AAD20086.1"/>
    <property type="match status" value="1"/>
</dbReference>
<dbReference type="GO" id="GO:0005829">
    <property type="term" value="C:cytosol"/>
    <property type="evidence" value="ECO:0007669"/>
    <property type="project" value="TreeGrafter"/>
</dbReference>
<dbReference type="GO" id="GO:0003729">
    <property type="term" value="F:mRNA binding"/>
    <property type="evidence" value="ECO:0007669"/>
    <property type="project" value="TreeGrafter"/>
</dbReference>
<reference evidence="3 4" key="2">
    <citation type="journal article" date="2017" name="Front. Plant Sci.">
        <title>Gene Classification and Mining of Molecular Markers Useful in Red Clover (Trifolium pratense) Breeding.</title>
        <authorList>
            <person name="Istvanek J."/>
            <person name="Dluhosova J."/>
            <person name="Dluhos P."/>
            <person name="Patkova L."/>
            <person name="Nedelnik J."/>
            <person name="Repkova J."/>
        </authorList>
    </citation>
    <scope>NUCLEOTIDE SEQUENCE [LARGE SCALE GENOMIC DNA]</scope>
    <source>
        <strain evidence="4">cv. Tatra</strain>
        <tissue evidence="3">Young leaves</tissue>
    </source>
</reference>
<protein>
    <submittedName>
        <fullName evidence="3">G3BP-like protein</fullName>
    </submittedName>
</protein>
<evidence type="ECO:0000313" key="4">
    <source>
        <dbReference type="Proteomes" id="UP000236291"/>
    </source>
</evidence>
<accession>A0A2K3KB14</accession>
<dbReference type="InterPro" id="IPR018222">
    <property type="entry name" value="Nuclear_transport_factor_2_euk"/>
</dbReference>
<dbReference type="Proteomes" id="UP000236291">
    <property type="component" value="Unassembled WGS sequence"/>
</dbReference>
<keyword evidence="1" id="KW-0694">RNA-binding</keyword>
<dbReference type="Gene3D" id="3.10.450.50">
    <property type="match status" value="1"/>
</dbReference>
<dbReference type="EMBL" id="ASHM01090532">
    <property type="protein sequence ID" value="PNX63463.1"/>
    <property type="molecule type" value="Genomic_DNA"/>
</dbReference>
<evidence type="ECO:0000313" key="3">
    <source>
        <dbReference type="EMBL" id="PNX63463.1"/>
    </source>
</evidence>
<dbReference type="GO" id="GO:1990904">
    <property type="term" value="C:ribonucleoprotein complex"/>
    <property type="evidence" value="ECO:0007669"/>
    <property type="project" value="TreeGrafter"/>
</dbReference>
<evidence type="ECO:0000259" key="2">
    <source>
        <dbReference type="PROSITE" id="PS50177"/>
    </source>
</evidence>
<dbReference type="AlphaFoldDB" id="A0A2K3KB14"/>
<dbReference type="PANTHER" id="PTHR10693">
    <property type="entry name" value="RAS GTPASE-ACTIVATING PROTEIN-BINDING PROTEIN"/>
    <property type="match status" value="1"/>
</dbReference>
<name>A0A2K3KB14_TRIPR</name>